<proteinExistence type="inferred from homology"/>
<dbReference type="GO" id="GO:0004252">
    <property type="term" value="F:serine-type endopeptidase activity"/>
    <property type="evidence" value="ECO:0007669"/>
    <property type="project" value="InterPro"/>
</dbReference>
<dbReference type="GO" id="GO:0009368">
    <property type="term" value="C:endopeptidase Clp complex"/>
    <property type="evidence" value="ECO:0007669"/>
    <property type="project" value="TreeGrafter"/>
</dbReference>
<accession>A0A412XKR9</accession>
<dbReference type="SUPFAM" id="SSF52096">
    <property type="entry name" value="ClpP/crotonase"/>
    <property type="match status" value="1"/>
</dbReference>
<dbReference type="Pfam" id="PF00574">
    <property type="entry name" value="CLP_protease"/>
    <property type="match status" value="1"/>
</dbReference>
<evidence type="ECO:0000313" key="5">
    <source>
        <dbReference type="EMBL" id="RGV45109.1"/>
    </source>
</evidence>
<dbReference type="AlphaFoldDB" id="A0A412XKR9"/>
<dbReference type="GO" id="GO:0051117">
    <property type="term" value="F:ATPase binding"/>
    <property type="evidence" value="ECO:0007669"/>
    <property type="project" value="TreeGrafter"/>
</dbReference>
<dbReference type="PANTHER" id="PTHR10381:SF11">
    <property type="entry name" value="ATP-DEPENDENT CLP PROTEASE PROTEOLYTIC SUBUNIT, MITOCHONDRIAL"/>
    <property type="match status" value="1"/>
</dbReference>
<dbReference type="PRINTS" id="PR00127">
    <property type="entry name" value="CLPPROTEASEP"/>
</dbReference>
<protein>
    <recommendedName>
        <fullName evidence="2">ATP-dependent Clp protease proteolytic subunit</fullName>
    </recommendedName>
</protein>
<evidence type="ECO:0000256" key="2">
    <source>
        <dbReference type="RuleBase" id="RU003567"/>
    </source>
</evidence>
<dbReference type="GO" id="GO:0006515">
    <property type="term" value="P:protein quality control for misfolded or incompletely synthesized proteins"/>
    <property type="evidence" value="ECO:0007669"/>
    <property type="project" value="TreeGrafter"/>
</dbReference>
<name>A0A412XKR9_BACUN</name>
<comment type="caution">
    <text evidence="5">The sequence shown here is derived from an EMBL/GenBank/DDBJ whole genome shotgun (WGS) entry which is preliminary data.</text>
</comment>
<feature type="region of interest" description="Disordered" evidence="4">
    <location>
        <begin position="398"/>
        <end position="424"/>
    </location>
</feature>
<sequence>MFRGGGIIPLFFCFEKVADKACQWNRLLIFFKPYHVFYLCYKQLCDMAKLYINKDIVADKDKMENWYLTGDEGLSFPDIQYFLSWLDPADPKIDIEIHSCGGDTVEGYAIYDALRASGKEISCTVVGRCASMATIILLSAPLERRKAYPHAKFLIHKPYLARYDDLLDLETIESIKSSLEAEKDKMMAVYVERTGVESTILEVQMNKEAWFGGEVAKQLGFISDVLIPTTAKGTDYKLNSEKMNKEKQVTVKQSIIDRLLAKCGYQKIEDIPVVSMELTDAEGNTLTVEREEGEPQVGDAASPDGEHVMPDGKTIIVTDGVIAEIKDPEEANGDEEIEALKARIEELEEENAALKTNARTVEDNKILNAVKMAGGENWLAKHCSTYRVSLRTQSFKNTVETQASAEETPIQRKLREEREKRTKK</sequence>
<feature type="coiled-coil region" evidence="3">
    <location>
        <begin position="330"/>
        <end position="364"/>
    </location>
</feature>
<dbReference type="Proteomes" id="UP000285343">
    <property type="component" value="Unassembled WGS sequence"/>
</dbReference>
<dbReference type="InterPro" id="IPR001907">
    <property type="entry name" value="ClpP"/>
</dbReference>
<evidence type="ECO:0000256" key="1">
    <source>
        <dbReference type="ARBA" id="ARBA00007039"/>
    </source>
</evidence>
<gene>
    <name evidence="5" type="ORF">DWW14_03295</name>
</gene>
<dbReference type="PANTHER" id="PTHR10381">
    <property type="entry name" value="ATP-DEPENDENT CLP PROTEASE PROTEOLYTIC SUBUNIT"/>
    <property type="match status" value="1"/>
</dbReference>
<evidence type="ECO:0000313" key="6">
    <source>
        <dbReference type="Proteomes" id="UP000285343"/>
    </source>
</evidence>
<feature type="compositionally biased region" description="Basic and acidic residues" evidence="4">
    <location>
        <begin position="409"/>
        <end position="424"/>
    </location>
</feature>
<dbReference type="InterPro" id="IPR029045">
    <property type="entry name" value="ClpP/crotonase-like_dom_sf"/>
</dbReference>
<dbReference type="Gene3D" id="3.90.226.10">
    <property type="entry name" value="2-enoyl-CoA Hydratase, Chain A, domain 1"/>
    <property type="match status" value="1"/>
</dbReference>
<feature type="region of interest" description="Disordered" evidence="4">
    <location>
        <begin position="289"/>
        <end position="311"/>
    </location>
</feature>
<dbReference type="GO" id="GO:0004176">
    <property type="term" value="F:ATP-dependent peptidase activity"/>
    <property type="evidence" value="ECO:0007669"/>
    <property type="project" value="InterPro"/>
</dbReference>
<reference evidence="5 6" key="1">
    <citation type="submission" date="2018-08" db="EMBL/GenBank/DDBJ databases">
        <title>A genome reference for cultivated species of the human gut microbiota.</title>
        <authorList>
            <person name="Zou Y."/>
            <person name="Xue W."/>
            <person name="Luo G."/>
        </authorList>
    </citation>
    <scope>NUCLEOTIDE SEQUENCE [LARGE SCALE GENOMIC DNA]</scope>
    <source>
        <strain evidence="5 6">AF14-42</strain>
    </source>
</reference>
<evidence type="ECO:0000256" key="3">
    <source>
        <dbReference type="SAM" id="Coils"/>
    </source>
</evidence>
<keyword evidence="3" id="KW-0175">Coiled coil</keyword>
<dbReference type="InterPro" id="IPR023562">
    <property type="entry name" value="ClpP/TepA"/>
</dbReference>
<organism evidence="5 6">
    <name type="scientific">Bacteroides uniformis</name>
    <dbReference type="NCBI Taxonomy" id="820"/>
    <lineage>
        <taxon>Bacteria</taxon>
        <taxon>Pseudomonadati</taxon>
        <taxon>Bacteroidota</taxon>
        <taxon>Bacteroidia</taxon>
        <taxon>Bacteroidales</taxon>
        <taxon>Bacteroidaceae</taxon>
        <taxon>Bacteroides</taxon>
    </lineage>
</organism>
<comment type="similarity">
    <text evidence="1 2">Belongs to the peptidase S14 family.</text>
</comment>
<dbReference type="EMBL" id="QRZC01000003">
    <property type="protein sequence ID" value="RGV45109.1"/>
    <property type="molecule type" value="Genomic_DNA"/>
</dbReference>
<evidence type="ECO:0000256" key="4">
    <source>
        <dbReference type="SAM" id="MobiDB-lite"/>
    </source>
</evidence>